<keyword evidence="9" id="KW-0418">Kinase</keyword>
<keyword evidence="7" id="KW-0808">Transferase</keyword>
<evidence type="ECO:0000256" key="2">
    <source>
        <dbReference type="ARBA" id="ARBA00011534"/>
    </source>
</evidence>
<dbReference type="PANTHER" id="PTHR45646:SF11">
    <property type="entry name" value="SERINE_THREONINE-PROTEIN KINASE DOA"/>
    <property type="match status" value="1"/>
</dbReference>
<dbReference type="PROSITE" id="PS00109">
    <property type="entry name" value="PROTEIN_KINASE_TYR"/>
    <property type="match status" value="1"/>
</dbReference>
<evidence type="ECO:0000256" key="4">
    <source>
        <dbReference type="ARBA" id="ARBA00013948"/>
    </source>
</evidence>
<dbReference type="HOGENOM" id="CLU_000288_81_1_1"/>
<dbReference type="RefSeq" id="XP_016638843.1">
    <property type="nucleotide sequence ID" value="XM_016784009.1"/>
</dbReference>
<proteinExistence type="predicted"/>
<dbReference type="InterPro" id="IPR008266">
    <property type="entry name" value="Tyr_kinase_AS"/>
</dbReference>
<evidence type="ECO:0000256" key="11">
    <source>
        <dbReference type="ARBA" id="ARBA00030980"/>
    </source>
</evidence>
<dbReference type="InterPro" id="IPR051175">
    <property type="entry name" value="CLK_kinases"/>
</dbReference>
<keyword evidence="10" id="KW-0067">ATP-binding</keyword>
<reference evidence="16 17" key="1">
    <citation type="journal article" date="2014" name="Genome Announc.">
        <title>Draft genome sequence of the pathogenic fungus Scedosporium apiospermum.</title>
        <authorList>
            <person name="Vandeputte P."/>
            <person name="Ghamrawi S."/>
            <person name="Rechenmann M."/>
            <person name="Iltis A."/>
            <person name="Giraud S."/>
            <person name="Fleury M."/>
            <person name="Thornton C."/>
            <person name="Delhaes L."/>
            <person name="Meyer W."/>
            <person name="Papon N."/>
            <person name="Bouchara J.P."/>
        </authorList>
    </citation>
    <scope>NUCLEOTIDE SEQUENCE [LARGE SCALE GENOMIC DNA]</scope>
    <source>
        <strain evidence="16 17">IHEM 14462</strain>
    </source>
</reference>
<evidence type="ECO:0000259" key="15">
    <source>
        <dbReference type="PROSITE" id="PS50011"/>
    </source>
</evidence>
<dbReference type="EMBL" id="JOWA01000165">
    <property type="protein sequence ID" value="KEZ39044.1"/>
    <property type="molecule type" value="Genomic_DNA"/>
</dbReference>
<dbReference type="Pfam" id="PF00069">
    <property type="entry name" value="Pkinase"/>
    <property type="match status" value="1"/>
</dbReference>
<name>A0A084FVD2_PSEDA</name>
<dbReference type="PANTHER" id="PTHR45646">
    <property type="entry name" value="SERINE/THREONINE-PROTEIN KINASE DOA-RELATED"/>
    <property type="match status" value="1"/>
</dbReference>
<keyword evidence="17" id="KW-1185">Reference proteome</keyword>
<dbReference type="OrthoDB" id="5979581at2759"/>
<accession>A0A084FVD2</accession>
<evidence type="ECO:0000256" key="8">
    <source>
        <dbReference type="ARBA" id="ARBA00022741"/>
    </source>
</evidence>
<evidence type="ECO:0000256" key="5">
    <source>
        <dbReference type="ARBA" id="ARBA00019973"/>
    </source>
</evidence>
<dbReference type="OMA" id="MEWDSKI"/>
<evidence type="ECO:0000256" key="12">
    <source>
        <dbReference type="ARBA" id="ARBA00033194"/>
    </source>
</evidence>
<dbReference type="GO" id="GO:0005524">
    <property type="term" value="F:ATP binding"/>
    <property type="evidence" value="ECO:0007669"/>
    <property type="project" value="UniProtKB-KW"/>
</dbReference>
<dbReference type="Gene3D" id="1.10.510.10">
    <property type="entry name" value="Transferase(Phosphotransferase) domain 1"/>
    <property type="match status" value="1"/>
</dbReference>
<protein>
    <recommendedName>
        <fullName evidence="5">EKC/KEOPS complex subunit BUD32</fullName>
        <ecNumber evidence="3">2.7.11.1</ecNumber>
    </recommendedName>
    <alternativeName>
        <fullName evidence="11 12">Atypical Serine/threonine protein kinase BUD32</fullName>
    </alternativeName>
    <alternativeName>
        <fullName evidence="4">EKC/KEOPS complex subunit bud32</fullName>
    </alternativeName>
</protein>
<feature type="domain" description="Protein kinase" evidence="15">
    <location>
        <begin position="47"/>
        <end position="386"/>
    </location>
</feature>
<dbReference type="GO" id="GO:0043484">
    <property type="term" value="P:regulation of RNA splicing"/>
    <property type="evidence" value="ECO:0007669"/>
    <property type="project" value="TreeGrafter"/>
</dbReference>
<comment type="caution">
    <text evidence="16">The sequence shown here is derived from an EMBL/GenBank/DDBJ whole genome shotgun (WGS) entry which is preliminary data.</text>
</comment>
<comment type="catalytic activity">
    <reaction evidence="13">
        <text>L-threonyl-[protein] + ATP = O-phospho-L-threonyl-[protein] + ADP + H(+)</text>
        <dbReference type="Rhea" id="RHEA:46608"/>
        <dbReference type="Rhea" id="RHEA-COMP:11060"/>
        <dbReference type="Rhea" id="RHEA-COMP:11605"/>
        <dbReference type="ChEBI" id="CHEBI:15378"/>
        <dbReference type="ChEBI" id="CHEBI:30013"/>
        <dbReference type="ChEBI" id="CHEBI:30616"/>
        <dbReference type="ChEBI" id="CHEBI:61977"/>
        <dbReference type="ChEBI" id="CHEBI:456216"/>
        <dbReference type="EC" id="2.7.11.1"/>
    </reaction>
</comment>
<evidence type="ECO:0000256" key="9">
    <source>
        <dbReference type="ARBA" id="ARBA00022777"/>
    </source>
</evidence>
<comment type="subunit">
    <text evidence="2">Component of the EKC/KEOPS complex composed of at least BUD32, CGI121, GON7, KAE1 and PCC1; the whole complex dimerizes.</text>
</comment>
<dbReference type="AlphaFoldDB" id="A0A084FVD2"/>
<dbReference type="KEGG" id="sapo:SAPIO_CDS10422"/>
<dbReference type="VEuPathDB" id="FungiDB:SAPIO_CDS10422"/>
<comment type="catalytic activity">
    <reaction evidence="14">
        <text>L-seryl-[protein] + ATP = O-phospho-L-seryl-[protein] + ADP + H(+)</text>
        <dbReference type="Rhea" id="RHEA:17989"/>
        <dbReference type="Rhea" id="RHEA-COMP:9863"/>
        <dbReference type="Rhea" id="RHEA-COMP:11604"/>
        <dbReference type="ChEBI" id="CHEBI:15378"/>
        <dbReference type="ChEBI" id="CHEBI:29999"/>
        <dbReference type="ChEBI" id="CHEBI:30616"/>
        <dbReference type="ChEBI" id="CHEBI:83421"/>
        <dbReference type="ChEBI" id="CHEBI:456216"/>
        <dbReference type="EC" id="2.7.11.1"/>
    </reaction>
</comment>
<keyword evidence="6" id="KW-0723">Serine/threonine-protein kinase</keyword>
<keyword evidence="8" id="KW-0547">Nucleotide-binding</keyword>
<evidence type="ECO:0000256" key="6">
    <source>
        <dbReference type="ARBA" id="ARBA00022527"/>
    </source>
</evidence>
<dbReference type="PROSITE" id="PS50011">
    <property type="entry name" value="PROTEIN_KINASE_DOM"/>
    <property type="match status" value="1"/>
</dbReference>
<gene>
    <name evidence="16" type="ORF">SAPIO_CDS10422</name>
</gene>
<dbReference type="InterPro" id="IPR000719">
    <property type="entry name" value="Prot_kinase_dom"/>
</dbReference>
<sequence length="393" mass="44752">MGRDPPPVADAFERLPINERIEEEDVPNYKAERFYPVQLGNVFQSRYKVVSKLGFGTASTIWLCRDLEKNDFIALKICITGKDTSDIDNEVAISEYLQSVDPAGHPGKDRLRLVQDHFRITGPHGTHQCLVFAPLGLSYTKFRNIFPEKALNKLLLQQSLQLVLLGLDFLHQAGVVHTDISPNNILLGVPDPSVFSEIEKAEQEHPAARKVLPDRTIYRTSVMPLTYGAPVICDFGAARMGDGKHHGDVMPGVYRAPEIIMGMEWDSKIDIWSVGVMIWDLFERGRLFRAVKDGHLNDELHLAEMVSLMGPPPKQFLERSEKCRQYWDGEGNWIAATPIPDQTLESREIRLEGKDKELLLTFVRKILRWLPEERPSAEGIFEHEFLTQHYEKS</sequence>
<dbReference type="GeneID" id="27719617"/>
<evidence type="ECO:0000256" key="13">
    <source>
        <dbReference type="ARBA" id="ARBA00047899"/>
    </source>
</evidence>
<dbReference type="Proteomes" id="UP000028545">
    <property type="component" value="Unassembled WGS sequence"/>
</dbReference>
<dbReference type="InterPro" id="IPR011009">
    <property type="entry name" value="Kinase-like_dom_sf"/>
</dbReference>
<evidence type="ECO:0000313" key="17">
    <source>
        <dbReference type="Proteomes" id="UP000028545"/>
    </source>
</evidence>
<dbReference type="SMART" id="SM00220">
    <property type="entry name" value="S_TKc"/>
    <property type="match status" value="1"/>
</dbReference>
<organism evidence="16 17">
    <name type="scientific">Pseudallescheria apiosperma</name>
    <name type="common">Scedosporium apiospermum</name>
    <dbReference type="NCBI Taxonomy" id="563466"/>
    <lineage>
        <taxon>Eukaryota</taxon>
        <taxon>Fungi</taxon>
        <taxon>Dikarya</taxon>
        <taxon>Ascomycota</taxon>
        <taxon>Pezizomycotina</taxon>
        <taxon>Sordariomycetes</taxon>
        <taxon>Hypocreomycetidae</taxon>
        <taxon>Microascales</taxon>
        <taxon>Microascaceae</taxon>
        <taxon>Scedosporium</taxon>
    </lineage>
</organism>
<dbReference type="GO" id="GO:0005634">
    <property type="term" value="C:nucleus"/>
    <property type="evidence" value="ECO:0007669"/>
    <property type="project" value="TreeGrafter"/>
</dbReference>
<evidence type="ECO:0000256" key="1">
    <source>
        <dbReference type="ARBA" id="ARBA00003747"/>
    </source>
</evidence>
<dbReference type="GO" id="GO:0004674">
    <property type="term" value="F:protein serine/threonine kinase activity"/>
    <property type="evidence" value="ECO:0007669"/>
    <property type="project" value="UniProtKB-KW"/>
</dbReference>
<comment type="function">
    <text evidence="1">Component of the EKC/KEOPS complex that is required for the formation of a threonylcarbamoyl group on adenosine at position 37 (t(6)A37) in tRNAs that read codons beginning with adenine. The complex is probably involved in the transfer of the threonylcarbamoyl moiety of threonylcarbamoyl-AMP (TC-AMP) to the N6 group of A37. BUD32 has ATPase activity in the context of the EKC/KEOPS complex and likely plays a supporting role to the catalytic subunit KAE1. The EKC/KEOPS complex also promotes both telomere uncapping and telomere elongation. The complex is required for efficient recruitment of transcriptional coactivators.</text>
</comment>
<evidence type="ECO:0000256" key="10">
    <source>
        <dbReference type="ARBA" id="ARBA00022840"/>
    </source>
</evidence>
<evidence type="ECO:0000256" key="3">
    <source>
        <dbReference type="ARBA" id="ARBA00012513"/>
    </source>
</evidence>
<dbReference type="Gene3D" id="3.30.200.20">
    <property type="entry name" value="Phosphorylase Kinase, domain 1"/>
    <property type="match status" value="1"/>
</dbReference>
<evidence type="ECO:0000313" key="16">
    <source>
        <dbReference type="EMBL" id="KEZ39044.1"/>
    </source>
</evidence>
<dbReference type="SUPFAM" id="SSF56112">
    <property type="entry name" value="Protein kinase-like (PK-like)"/>
    <property type="match status" value="1"/>
</dbReference>
<dbReference type="EC" id="2.7.11.1" evidence="3"/>
<evidence type="ECO:0000256" key="7">
    <source>
        <dbReference type="ARBA" id="ARBA00022679"/>
    </source>
</evidence>
<evidence type="ECO:0000256" key="14">
    <source>
        <dbReference type="ARBA" id="ARBA00048679"/>
    </source>
</evidence>